<proteinExistence type="predicted"/>
<protein>
    <recommendedName>
        <fullName evidence="3">TIGR02646 family protein</fullName>
    </recommendedName>
</protein>
<keyword evidence="2" id="KW-1185">Reference proteome</keyword>
<accession>A0A5B2VVP5</accession>
<gene>
    <name evidence="1" type="ORF">F0L74_08880</name>
</gene>
<comment type="caution">
    <text evidence="1">The sequence shown here is derived from an EMBL/GenBank/DDBJ whole genome shotgun (WGS) entry which is preliminary data.</text>
</comment>
<name>A0A5B2VVP5_9BACT</name>
<evidence type="ECO:0000313" key="2">
    <source>
        <dbReference type="Proteomes" id="UP000324611"/>
    </source>
</evidence>
<organism evidence="1 2">
    <name type="scientific">Chitinophaga agrisoli</name>
    <dbReference type="NCBI Taxonomy" id="2607653"/>
    <lineage>
        <taxon>Bacteria</taxon>
        <taxon>Pseudomonadati</taxon>
        <taxon>Bacteroidota</taxon>
        <taxon>Chitinophagia</taxon>
        <taxon>Chitinophagales</taxon>
        <taxon>Chitinophagaceae</taxon>
        <taxon>Chitinophaga</taxon>
    </lineage>
</organism>
<dbReference type="RefSeq" id="WP_149837510.1">
    <property type="nucleotide sequence ID" value="NZ_VUOC01000002.1"/>
</dbReference>
<reference evidence="1 2" key="2">
    <citation type="submission" date="2019-09" db="EMBL/GenBank/DDBJ databases">
        <authorList>
            <person name="Jin C."/>
        </authorList>
    </citation>
    <scope>NUCLEOTIDE SEQUENCE [LARGE SCALE GENOMIC DNA]</scope>
    <source>
        <strain evidence="1 2">BN140078</strain>
    </source>
</reference>
<dbReference type="EMBL" id="VUOC01000002">
    <property type="protein sequence ID" value="KAA2242638.1"/>
    <property type="molecule type" value="Genomic_DNA"/>
</dbReference>
<evidence type="ECO:0008006" key="3">
    <source>
        <dbReference type="Google" id="ProtNLM"/>
    </source>
</evidence>
<evidence type="ECO:0000313" key="1">
    <source>
        <dbReference type="EMBL" id="KAA2242638.1"/>
    </source>
</evidence>
<reference evidence="1 2" key="1">
    <citation type="submission" date="2019-09" db="EMBL/GenBank/DDBJ databases">
        <title>Chitinophaga ginsengihumi sp. nov., isolated from soil of ginseng rhizosphere.</title>
        <authorList>
            <person name="Lee J."/>
        </authorList>
    </citation>
    <scope>NUCLEOTIDE SEQUENCE [LARGE SCALE GENOMIC DNA]</scope>
    <source>
        <strain evidence="1 2">BN140078</strain>
    </source>
</reference>
<dbReference type="AlphaFoldDB" id="A0A5B2VVP5"/>
<dbReference type="Proteomes" id="UP000324611">
    <property type="component" value="Unassembled WGS sequence"/>
</dbReference>
<sequence>MKYIDKSINESAGKQVVDALLNNCWDPVDTIYKAADYDGLCKPPYRNPILSLMLGEQSNLCCYCMKEISSRNTTLEHIIPHKINVGDFPAYLTTSELIDNVIHKEDFDKRTRIIPPAQYPHDIAYHNLIASCDSNLHCNNYRSNKKIAPLIFDANIETLVEYDKAGNTYSEKYENDLGALGLSLANSPLRLIRMIWYKLSQRFDDISQINDEVINDEIYGLILLFNGTKVIENFTGKPSYEEEVLKYKWFFQYYKSII</sequence>